<reference evidence="1 2" key="2">
    <citation type="submission" date="2023-12" db="EMBL/GenBank/DDBJ databases">
        <authorList>
            <consortium name="Cladostephus spongiosus"/>
            <person name="Lorente B."/>
            <person name="Cabral C."/>
            <person name="Frias J."/>
            <person name="Faria J."/>
            <person name="Toubarro D."/>
        </authorList>
    </citation>
    <scope>NUCLEOTIDE SEQUENCE [LARGE SCALE GENOMIC DNA]</scope>
    <source>
        <strain evidence="1 2">ZMCS4</strain>
    </source>
</reference>
<dbReference type="PANTHER" id="PTHR34290">
    <property type="entry name" value="SI:CH73-390P7.2"/>
    <property type="match status" value="1"/>
</dbReference>
<reference evidence="2" key="1">
    <citation type="submission" date="2023-07" db="EMBL/GenBank/DDBJ databases">
        <title>Draft genome sequence of Agarivorans aestuarii strain ZMCS4, a CAZymes producing bacteria isolated from the marine brown algae Clodostephus spongiosus.</title>
        <authorList>
            <person name="Lorente B."/>
            <person name="Cabral C."/>
            <person name="Frias J."/>
            <person name="Faria J."/>
            <person name="Toubarro D."/>
        </authorList>
    </citation>
    <scope>NUCLEOTIDE SEQUENCE [LARGE SCALE GENOMIC DNA]</scope>
    <source>
        <strain evidence="2">ZMCS4</strain>
    </source>
</reference>
<keyword evidence="2" id="KW-1185">Reference proteome</keyword>
<dbReference type="InterPro" id="IPR044691">
    <property type="entry name" value="DCC1_Trx"/>
</dbReference>
<evidence type="ECO:0000313" key="1">
    <source>
        <dbReference type="EMBL" id="MEE1673987.1"/>
    </source>
</evidence>
<dbReference type="EMBL" id="JAYDYW010000006">
    <property type="protein sequence ID" value="MEE1673987.1"/>
    <property type="molecule type" value="Genomic_DNA"/>
</dbReference>
<dbReference type="RefSeq" id="WP_329775203.1">
    <property type="nucleotide sequence ID" value="NZ_JAYDYW010000006.1"/>
</dbReference>
<name>A0ABU7G3L4_9ALTE</name>
<gene>
    <name evidence="1" type="ORF">SNR37_003414</name>
</gene>
<dbReference type="Proteomes" id="UP001310248">
    <property type="component" value="Unassembled WGS sequence"/>
</dbReference>
<protein>
    <submittedName>
        <fullName evidence="1">DUF393 domain-containing protein</fullName>
    </submittedName>
</protein>
<dbReference type="Pfam" id="PF04134">
    <property type="entry name" value="DCC1-like"/>
    <property type="match status" value="1"/>
</dbReference>
<proteinExistence type="predicted"/>
<dbReference type="InterPro" id="IPR007263">
    <property type="entry name" value="DCC1-like"/>
</dbReference>
<sequence>MQLRIFYDAQCPLCAEEMRQLKFFDHRQLIELQDINQVDFTSKYPHIDRSEASDILHAETNEGTLLLGLDVTAQAWGLVNQKPWIQLLRTPLLRKASDKAYLIFAKNRFKISRLLTGKERCDEQSCGVGKQFD</sequence>
<accession>A0ABU7G3L4</accession>
<organism evidence="1 2">
    <name type="scientific">Agarivorans aestuarii</name>
    <dbReference type="NCBI Taxonomy" id="1563703"/>
    <lineage>
        <taxon>Bacteria</taxon>
        <taxon>Pseudomonadati</taxon>
        <taxon>Pseudomonadota</taxon>
        <taxon>Gammaproteobacteria</taxon>
        <taxon>Alteromonadales</taxon>
        <taxon>Alteromonadaceae</taxon>
        <taxon>Agarivorans</taxon>
    </lineage>
</organism>
<evidence type="ECO:0000313" key="2">
    <source>
        <dbReference type="Proteomes" id="UP001310248"/>
    </source>
</evidence>
<comment type="caution">
    <text evidence="1">The sequence shown here is derived from an EMBL/GenBank/DDBJ whole genome shotgun (WGS) entry which is preliminary data.</text>
</comment>
<dbReference type="PANTHER" id="PTHR34290:SF2">
    <property type="entry name" value="OS04G0668800 PROTEIN"/>
    <property type="match status" value="1"/>
</dbReference>